<keyword evidence="3" id="KW-1185">Reference proteome</keyword>
<feature type="region of interest" description="Disordered" evidence="1">
    <location>
        <begin position="374"/>
        <end position="406"/>
    </location>
</feature>
<protein>
    <submittedName>
        <fullName evidence="2">Uncharacterized protein</fullName>
    </submittedName>
</protein>
<feature type="compositionally biased region" description="Low complexity" evidence="1">
    <location>
        <begin position="95"/>
        <end position="104"/>
    </location>
</feature>
<feature type="compositionally biased region" description="Low complexity" evidence="1">
    <location>
        <begin position="340"/>
        <end position="350"/>
    </location>
</feature>
<dbReference type="EMBL" id="SEOQ01000195">
    <property type="protein sequence ID" value="TFY67259.1"/>
    <property type="molecule type" value="Genomic_DNA"/>
</dbReference>
<feature type="region of interest" description="Disordered" evidence="1">
    <location>
        <begin position="294"/>
        <end position="357"/>
    </location>
</feature>
<organism evidence="2 3">
    <name type="scientific">Dentipellis fragilis</name>
    <dbReference type="NCBI Taxonomy" id="205917"/>
    <lineage>
        <taxon>Eukaryota</taxon>
        <taxon>Fungi</taxon>
        <taxon>Dikarya</taxon>
        <taxon>Basidiomycota</taxon>
        <taxon>Agaricomycotina</taxon>
        <taxon>Agaricomycetes</taxon>
        <taxon>Russulales</taxon>
        <taxon>Hericiaceae</taxon>
        <taxon>Dentipellis</taxon>
    </lineage>
</organism>
<evidence type="ECO:0000256" key="1">
    <source>
        <dbReference type="SAM" id="MobiDB-lite"/>
    </source>
</evidence>
<feature type="region of interest" description="Disordered" evidence="1">
    <location>
        <begin position="137"/>
        <end position="194"/>
    </location>
</feature>
<evidence type="ECO:0000313" key="3">
    <source>
        <dbReference type="Proteomes" id="UP000298327"/>
    </source>
</evidence>
<dbReference type="AlphaFoldDB" id="A0A4Y9Z1J9"/>
<proteinExistence type="predicted"/>
<feature type="region of interest" description="Disordered" evidence="1">
    <location>
        <begin position="258"/>
        <end position="280"/>
    </location>
</feature>
<feature type="compositionally biased region" description="Low complexity" evidence="1">
    <location>
        <begin position="167"/>
        <end position="184"/>
    </location>
</feature>
<name>A0A4Y9Z1J9_9AGAM</name>
<reference evidence="2 3" key="1">
    <citation type="submission" date="2019-02" db="EMBL/GenBank/DDBJ databases">
        <title>Genome sequencing of the rare red list fungi Dentipellis fragilis.</title>
        <authorList>
            <person name="Buettner E."/>
            <person name="Kellner H."/>
        </authorList>
    </citation>
    <scope>NUCLEOTIDE SEQUENCE [LARGE SCALE GENOMIC DNA]</scope>
    <source>
        <strain evidence="2 3">DSM 105465</strain>
    </source>
</reference>
<accession>A0A4Y9Z1J9</accession>
<evidence type="ECO:0000313" key="2">
    <source>
        <dbReference type="EMBL" id="TFY67259.1"/>
    </source>
</evidence>
<dbReference type="OrthoDB" id="3365472at2759"/>
<sequence length="547" mass="59033">MDHIDTSWCPVCSRHILPKRYLVPVPTPTAPAPAPTVPPSSPSTSPAKLPSDAPAMRQTRRTGTVRAKGGGGLVRGTGRVQPNGALKRSDSTKDAPAPALPAAPVKHRTVIDQNPTPLYCSDECRLADLNNTYGGLSIDYNPDRDPRDSPPLPPVPHNSLTGVDAAFSFGSETDSSSEVSSSPDSQDKVLTDAAYDSPPMSASVAALARIYNWGPLPPRPVPAQIEEPSQPEVSDDYQSGVMMAGRRIKDALCPDTTVRRNSAGFSQPSRERKPIPGWTDGSDAWRSSVYSFSPPTHSGLKDAQERPSAYKSFAASPHRSTGVYSTLGEGSTPTPAAHGSSTSLSSSNLTQNARSNTSDELYLKYPLSFARRSDSRSSLSGSVPQPQSLPVPARRREHNILKPGAEGKLLVPDVKLRSSGGSASSSFDNASLSSWRSASTRSLAKSPLSRYGSEVSEDDVSMNEALEMRIGAAGSVPHTSRRPTVETRSWSYENVMTYPVMPMPKRKEKRFERKVIDGVPQVIETEVEVEPQMKRLFLFPGKETRRC</sequence>
<comment type="caution">
    <text evidence="2">The sequence shown here is derived from an EMBL/GenBank/DDBJ whole genome shotgun (WGS) entry which is preliminary data.</text>
</comment>
<feature type="compositionally biased region" description="Polar residues" evidence="1">
    <location>
        <begin position="259"/>
        <end position="268"/>
    </location>
</feature>
<feature type="compositionally biased region" description="Polar residues" evidence="1">
    <location>
        <begin position="318"/>
        <end position="334"/>
    </location>
</feature>
<feature type="region of interest" description="Disordered" evidence="1">
    <location>
        <begin position="29"/>
        <end position="108"/>
    </location>
</feature>
<feature type="compositionally biased region" description="Pro residues" evidence="1">
    <location>
        <begin position="29"/>
        <end position="41"/>
    </location>
</feature>
<dbReference type="Proteomes" id="UP000298327">
    <property type="component" value="Unassembled WGS sequence"/>
</dbReference>
<gene>
    <name evidence="2" type="ORF">EVG20_g4010</name>
</gene>